<sequence>MVSLYVNEAQDDWDDFLPSALYAYNGSRHATHGYQPNELMMGRKLRTPAELLRRNRLEHPHSTLQDYHEVLLQDLRKARELAAVALQKEQARQAMYYNQRNMLESGKELIVHCSFLLSYYYPTNLLEQMAKDIALNNREEAIAAADIESDEEESAAPELAAQDEDRNSLATVENAAAARPTAAEVETKPQMTRLQAGQGPRSEEHRMQVSSMTEVPVTARKVPAEPELARQHSPPSLAPTRPEQKNNTPTVPLSSGITKQLSTMKKYSTAMNGQSSNQSTKQEQRSNNNRETDKLQRKYPTTMAKRMTPTNMRVSNLGYSREGQQMKQRKKSVFTSSPARADEVQTLSWENDRHLRGFSQKRP</sequence>
<feature type="region of interest" description="Disordered" evidence="1">
    <location>
        <begin position="146"/>
        <end position="343"/>
    </location>
</feature>
<protein>
    <recommendedName>
        <fullName evidence="4">Integrase catalytic domain-containing protein</fullName>
    </recommendedName>
</protein>
<dbReference type="InterPro" id="IPR036397">
    <property type="entry name" value="RNaseH_sf"/>
</dbReference>
<dbReference type="InParanoid" id="H3H531"/>
<feature type="compositionally biased region" description="Low complexity" evidence="1">
    <location>
        <begin position="170"/>
        <end position="184"/>
    </location>
</feature>
<feature type="compositionally biased region" description="Polar residues" evidence="1">
    <location>
        <begin position="308"/>
        <end position="326"/>
    </location>
</feature>
<organism evidence="2 3">
    <name type="scientific">Phytophthora ramorum</name>
    <name type="common">Sudden oak death agent</name>
    <dbReference type="NCBI Taxonomy" id="164328"/>
    <lineage>
        <taxon>Eukaryota</taxon>
        <taxon>Sar</taxon>
        <taxon>Stramenopiles</taxon>
        <taxon>Oomycota</taxon>
        <taxon>Peronosporomycetes</taxon>
        <taxon>Peronosporales</taxon>
        <taxon>Peronosporaceae</taxon>
        <taxon>Phytophthora</taxon>
    </lineage>
</organism>
<evidence type="ECO:0000256" key="1">
    <source>
        <dbReference type="SAM" id="MobiDB-lite"/>
    </source>
</evidence>
<dbReference type="Gene3D" id="3.30.420.10">
    <property type="entry name" value="Ribonuclease H-like superfamily/Ribonuclease H"/>
    <property type="match status" value="1"/>
</dbReference>
<evidence type="ECO:0000313" key="3">
    <source>
        <dbReference type="Proteomes" id="UP000005238"/>
    </source>
</evidence>
<dbReference type="VEuPathDB" id="FungiDB:KRP23_13868"/>
<dbReference type="EnsemblProtists" id="Phyra85713">
    <property type="protein sequence ID" value="Phyra85713"/>
    <property type="gene ID" value="Phyra85713"/>
</dbReference>
<keyword evidence="3" id="KW-1185">Reference proteome</keyword>
<dbReference type="EMBL" id="DS566282">
    <property type="status" value="NOT_ANNOTATED_CDS"/>
    <property type="molecule type" value="Genomic_DNA"/>
</dbReference>
<feature type="compositionally biased region" description="Basic and acidic residues" evidence="1">
    <location>
        <begin position="282"/>
        <end position="296"/>
    </location>
</feature>
<dbReference type="eggNOG" id="ENOG502RGQA">
    <property type="taxonomic scope" value="Eukaryota"/>
</dbReference>
<dbReference type="VEuPathDB" id="FungiDB:KRP22_3662"/>
<evidence type="ECO:0008006" key="4">
    <source>
        <dbReference type="Google" id="ProtNLM"/>
    </source>
</evidence>
<dbReference type="AlphaFoldDB" id="H3H531"/>
<dbReference type="HOGENOM" id="CLU_763916_0_0_1"/>
<name>H3H531_PHYRM</name>
<evidence type="ECO:0000313" key="2">
    <source>
        <dbReference type="EnsemblProtists" id="Phyra85713"/>
    </source>
</evidence>
<feature type="compositionally biased region" description="Polar residues" evidence="1">
    <location>
        <begin position="245"/>
        <end position="281"/>
    </location>
</feature>
<proteinExistence type="predicted"/>
<accession>H3H531</accession>
<reference evidence="3" key="1">
    <citation type="journal article" date="2006" name="Science">
        <title>Phytophthora genome sequences uncover evolutionary origins and mechanisms of pathogenesis.</title>
        <authorList>
            <person name="Tyler B.M."/>
            <person name="Tripathy S."/>
            <person name="Zhang X."/>
            <person name="Dehal P."/>
            <person name="Jiang R.H."/>
            <person name="Aerts A."/>
            <person name="Arredondo F.D."/>
            <person name="Baxter L."/>
            <person name="Bensasson D."/>
            <person name="Beynon J.L."/>
            <person name="Chapman J."/>
            <person name="Damasceno C.M."/>
            <person name="Dorrance A.E."/>
            <person name="Dou D."/>
            <person name="Dickerman A.W."/>
            <person name="Dubchak I.L."/>
            <person name="Garbelotto M."/>
            <person name="Gijzen M."/>
            <person name="Gordon S.G."/>
            <person name="Govers F."/>
            <person name="Grunwald N.J."/>
            <person name="Huang W."/>
            <person name="Ivors K.L."/>
            <person name="Jones R.W."/>
            <person name="Kamoun S."/>
            <person name="Krampis K."/>
            <person name="Lamour K.H."/>
            <person name="Lee M.K."/>
            <person name="McDonald W.H."/>
            <person name="Medina M."/>
            <person name="Meijer H.J."/>
            <person name="Nordberg E.K."/>
            <person name="Maclean D.J."/>
            <person name="Ospina-Giraldo M.D."/>
            <person name="Morris P.F."/>
            <person name="Phuntumart V."/>
            <person name="Putnam N.H."/>
            <person name="Rash S."/>
            <person name="Rose J.K."/>
            <person name="Sakihama Y."/>
            <person name="Salamov A.A."/>
            <person name="Savidor A."/>
            <person name="Scheuring C.F."/>
            <person name="Smith B.M."/>
            <person name="Sobral B.W."/>
            <person name="Terry A."/>
            <person name="Torto-Alalibo T.A."/>
            <person name="Win J."/>
            <person name="Xu Z."/>
            <person name="Zhang H."/>
            <person name="Grigoriev I.V."/>
            <person name="Rokhsar D.S."/>
            <person name="Boore J.L."/>
        </authorList>
    </citation>
    <scope>NUCLEOTIDE SEQUENCE [LARGE SCALE GENOMIC DNA]</scope>
    <source>
        <strain evidence="3">Pr102</strain>
    </source>
</reference>
<dbReference type="Proteomes" id="UP000005238">
    <property type="component" value="Unassembled WGS sequence"/>
</dbReference>
<dbReference type="GO" id="GO:0003676">
    <property type="term" value="F:nucleic acid binding"/>
    <property type="evidence" value="ECO:0007669"/>
    <property type="project" value="InterPro"/>
</dbReference>
<reference evidence="2" key="2">
    <citation type="submission" date="2015-06" db="UniProtKB">
        <authorList>
            <consortium name="EnsemblProtists"/>
        </authorList>
    </citation>
    <scope>IDENTIFICATION</scope>
    <source>
        <strain evidence="2">Pr102</strain>
    </source>
</reference>